<dbReference type="EMBL" id="KQ971319">
    <property type="protein sequence ID" value="EFA11589.2"/>
    <property type="molecule type" value="Genomic_DNA"/>
</dbReference>
<evidence type="ECO:0000256" key="1">
    <source>
        <dbReference type="ARBA" id="ARBA00004123"/>
    </source>
</evidence>
<dbReference type="SMART" id="SM01280">
    <property type="entry name" value="Mcm10"/>
    <property type="match status" value="1"/>
</dbReference>
<comment type="similarity">
    <text evidence="2">Belongs to the MCM10 family.</text>
</comment>
<dbReference type="HOGENOM" id="CLU_281485_0_0_1"/>
<dbReference type="InterPro" id="IPR040184">
    <property type="entry name" value="Mcm10"/>
</dbReference>
<name>D6W6F1_TRICA</name>
<protein>
    <recommendedName>
        <fullName evidence="3">Protein MCM10 homolog</fullName>
    </recommendedName>
</protein>
<dbReference type="FunCoup" id="D6W6F1">
    <property type="interactions" value="669"/>
</dbReference>
<dbReference type="InterPro" id="IPR015411">
    <property type="entry name" value="Rep_factor_Mcm10_C"/>
</dbReference>
<evidence type="ECO:0000256" key="7">
    <source>
        <dbReference type="ARBA" id="ARBA00022833"/>
    </source>
</evidence>
<comment type="subcellular location">
    <subcellularLocation>
        <location evidence="1">Nucleus</location>
    </subcellularLocation>
</comment>
<reference evidence="12 13" key="2">
    <citation type="journal article" date="2010" name="Nucleic Acids Res.">
        <title>BeetleBase in 2010: revisions to provide comprehensive genomic information for Tribolium castaneum.</title>
        <authorList>
            <person name="Kim H.S."/>
            <person name="Murphy T."/>
            <person name="Xia J."/>
            <person name="Caragea D."/>
            <person name="Park Y."/>
            <person name="Beeman R.W."/>
            <person name="Lorenzen M.D."/>
            <person name="Butcher S."/>
            <person name="Manak J.R."/>
            <person name="Brown S.J."/>
        </authorList>
    </citation>
    <scope>GENOME REANNOTATION</scope>
    <source>
        <strain evidence="12 13">Georgia GA2</strain>
    </source>
</reference>
<evidence type="ECO:0000256" key="6">
    <source>
        <dbReference type="ARBA" id="ARBA00022771"/>
    </source>
</evidence>
<feature type="region of interest" description="Disordered" evidence="10">
    <location>
        <begin position="57"/>
        <end position="92"/>
    </location>
</feature>
<evidence type="ECO:0000313" key="13">
    <source>
        <dbReference type="Proteomes" id="UP000007266"/>
    </source>
</evidence>
<feature type="coiled-coil region" evidence="9">
    <location>
        <begin position="947"/>
        <end position="1019"/>
    </location>
</feature>
<dbReference type="Pfam" id="PF09329">
    <property type="entry name" value="zf-primase"/>
    <property type="match status" value="1"/>
</dbReference>
<gene>
    <name evidence="12" type="primary">AUGUSTUS-3.0.2_11513</name>
    <name evidence="12" type="ORF">TcasGA2_TC011513</name>
</gene>
<keyword evidence="9" id="KW-0175">Coiled coil</keyword>
<evidence type="ECO:0000256" key="5">
    <source>
        <dbReference type="ARBA" id="ARBA00022723"/>
    </source>
</evidence>
<keyword evidence="8" id="KW-0539">Nucleus</keyword>
<feature type="region of interest" description="Disordered" evidence="10">
    <location>
        <begin position="566"/>
        <end position="602"/>
    </location>
</feature>
<dbReference type="AlphaFoldDB" id="D6W6F1"/>
<dbReference type="Pfam" id="PF24863">
    <property type="entry name" value="zf-CCCH_Mcm10"/>
    <property type="match status" value="1"/>
</dbReference>
<dbReference type="GO" id="GO:0008270">
    <property type="term" value="F:zinc ion binding"/>
    <property type="evidence" value="ECO:0007669"/>
    <property type="project" value="UniProtKB-KW"/>
</dbReference>
<evidence type="ECO:0000256" key="3">
    <source>
        <dbReference type="ARBA" id="ARBA00017770"/>
    </source>
</evidence>
<dbReference type="InterPro" id="IPR015408">
    <property type="entry name" value="Znf_Mcm10/DnaG"/>
</dbReference>
<dbReference type="FunFam" id="2.40.50.140:FF:000174">
    <property type="entry name" value="DNA replication licensing factor mcm10"/>
    <property type="match status" value="1"/>
</dbReference>
<feature type="domain" description="Replication factor Mcm10 C-terminal" evidence="11">
    <location>
        <begin position="424"/>
        <end position="750"/>
    </location>
</feature>
<evidence type="ECO:0000256" key="4">
    <source>
        <dbReference type="ARBA" id="ARBA00022705"/>
    </source>
</evidence>
<accession>D6W6F1</accession>
<feature type="compositionally biased region" description="Basic and acidic residues" evidence="10">
    <location>
        <begin position="61"/>
        <end position="71"/>
    </location>
</feature>
<dbReference type="InterPro" id="IPR056791">
    <property type="entry name" value="Znf_Mcm10_C"/>
</dbReference>
<dbReference type="STRING" id="7070.D6W6F1"/>
<evidence type="ECO:0000256" key="8">
    <source>
        <dbReference type="ARBA" id="ARBA00023242"/>
    </source>
</evidence>
<proteinExistence type="inferred from homology"/>
<sequence length="1142" mass="129424">MSNTSFILYIPEVALEKIFSFLTYDEIAKNRLDLLDSLLSVATEELKRDNAPVRTLTEADLFGKDEDEKPKNPSKSSIHTGDTDSSDDEDNKYHEERKYNDYGREIKHLLESNHSAPNSPISQPEVSWKNQTVKPKILPKIQDAQSDPVFGLRIVNPTISFNTLQDRMVGREAVAFSRVKKFVSGNISDKNWVIAGVIAGKSSVKTSQKGNQFIIWCLSDLKNDIKTVSVLLFGSAYKQLWKTATGTVVGILNPTVLETRDNSRDEATLSVDNSQKVMIMGQSKDLGTCKSTKKSGAQCTNIVNTSHCEYCIYHIKQEYQKCSKRAELQSSFVGKGLTALRNKVLGKNEVFYAGKSYTAIPAKRSKKLEQKEKNLLQALSGNAPLTRKPTSTKKTSKVAANIEVTQRQRLRDLSLLDRLGGYGVKTDFKGTHSAEVTLESSKKTAIEVISKLKAVAKTTDKVEPVAKLQEVTATHSAEVTLESSKKTALEAISKLKSATNSKKMEPVLRPQEVISENTKKTSIEIISKVDVPVLLGSDKGTIDLGASVTPQQINRAKLNALKYVQKNGPLKKSDPNSVKSPGNRKRVLENSDNVENVSKRPKSELLSDRFRKMMETTSRHMDALDNRDNEEQEKYFEKLEKKEQMENKMINTFKVACKAVRCLQCKYTNFSASQFCKENKHPLKVFDAMKRFFKCGDCGNRITSLEVVPTVVCKNCGSGKWERTGMMREKTVDVGPTLSIRGGEQTFVNSVITDSNLNLLVCRKFNEVGSRMLSRGFIQLEKRHAAIYKRVKSLLPRRESERRVHPLSRHCDILQAVETRISMLNMTYMKYIENNLLCFIPGKVLDEMINVLSFVESDCTPPRTHQLLQELRDLSSMAMEHFDEHILPRVKEHKEQMDEKRQAFIASFSGSPSTLKPAQPFIVQQVNDLQKIKKQYKTYKHHIAYLNQNTQKLIQKMKKQNKRLKAQSVRIRDQERKIQEQSAKIQEQETALADIKKHMDEWDQKYKDLTNELVRARDYILLKASSPKASSSCTPPPPKLCRPSIRPRVSHLLFRNYGQIHLDLERKRKSNLLPEIPVKVTRTQGDEDDKSIEQLLPLKEPDKSGDSDGKGNFSFLIENLIKTPLTAIKSRKRKMAEEIDLK</sequence>
<evidence type="ECO:0000256" key="10">
    <source>
        <dbReference type="SAM" id="MobiDB-lite"/>
    </source>
</evidence>
<keyword evidence="13" id="KW-1185">Reference proteome</keyword>
<dbReference type="InterPro" id="IPR055065">
    <property type="entry name" value="OB_MCM10"/>
</dbReference>
<keyword evidence="5" id="KW-0479">Metal-binding</keyword>
<keyword evidence="7" id="KW-0862">Zinc</keyword>
<dbReference type="Pfam" id="PF09332">
    <property type="entry name" value="Mcm10"/>
    <property type="match status" value="1"/>
</dbReference>
<dbReference type="Pfam" id="PF22379">
    <property type="entry name" value="OB_MCM10"/>
    <property type="match status" value="1"/>
</dbReference>
<dbReference type="Proteomes" id="UP000007266">
    <property type="component" value="Linkage group 3"/>
</dbReference>
<dbReference type="InParanoid" id="D6W6F1"/>
<dbReference type="InterPro" id="IPR012340">
    <property type="entry name" value="NA-bd_OB-fold"/>
</dbReference>
<evidence type="ECO:0000313" key="12">
    <source>
        <dbReference type="EMBL" id="EFA11589.2"/>
    </source>
</evidence>
<dbReference type="PANTHER" id="PTHR13454:SF11">
    <property type="entry name" value="PROTEIN MCM10 HOMOLOG"/>
    <property type="match status" value="1"/>
</dbReference>
<dbReference type="GO" id="GO:0006270">
    <property type="term" value="P:DNA replication initiation"/>
    <property type="evidence" value="ECO:0000318"/>
    <property type="project" value="GO_Central"/>
</dbReference>
<evidence type="ECO:0000256" key="2">
    <source>
        <dbReference type="ARBA" id="ARBA00009679"/>
    </source>
</evidence>
<dbReference type="GO" id="GO:0003688">
    <property type="term" value="F:DNA replication origin binding"/>
    <property type="evidence" value="ECO:0000318"/>
    <property type="project" value="GO_Central"/>
</dbReference>
<dbReference type="PANTHER" id="PTHR13454">
    <property type="entry name" value="PROTEIN MCM10 HOMOLOG"/>
    <property type="match status" value="1"/>
</dbReference>
<keyword evidence="6" id="KW-0863">Zinc-finger</keyword>
<keyword evidence="4" id="KW-0235">DNA replication</keyword>
<evidence type="ECO:0000259" key="11">
    <source>
        <dbReference type="SMART" id="SM01280"/>
    </source>
</evidence>
<dbReference type="GO" id="GO:0003697">
    <property type="term" value="F:single-stranded DNA binding"/>
    <property type="evidence" value="ECO:0000318"/>
    <property type="project" value="GO_Central"/>
</dbReference>
<dbReference type="eggNOG" id="KOG3056">
    <property type="taxonomic scope" value="Eukaryota"/>
</dbReference>
<reference evidence="12 13" key="1">
    <citation type="journal article" date="2008" name="Nature">
        <title>The genome of the model beetle and pest Tribolium castaneum.</title>
        <authorList>
            <consortium name="Tribolium Genome Sequencing Consortium"/>
            <person name="Richards S."/>
            <person name="Gibbs R.A."/>
            <person name="Weinstock G.M."/>
            <person name="Brown S.J."/>
            <person name="Denell R."/>
            <person name="Beeman R.W."/>
            <person name="Gibbs R."/>
            <person name="Beeman R.W."/>
            <person name="Brown S.J."/>
            <person name="Bucher G."/>
            <person name="Friedrich M."/>
            <person name="Grimmelikhuijzen C.J."/>
            <person name="Klingler M."/>
            <person name="Lorenzen M."/>
            <person name="Richards S."/>
            <person name="Roth S."/>
            <person name="Schroder R."/>
            <person name="Tautz D."/>
            <person name="Zdobnov E.M."/>
            <person name="Muzny D."/>
            <person name="Gibbs R.A."/>
            <person name="Weinstock G.M."/>
            <person name="Attaway T."/>
            <person name="Bell S."/>
            <person name="Buhay C.J."/>
            <person name="Chandrabose M.N."/>
            <person name="Chavez D."/>
            <person name="Clerk-Blankenburg K.P."/>
            <person name="Cree A."/>
            <person name="Dao M."/>
            <person name="Davis C."/>
            <person name="Chacko J."/>
            <person name="Dinh H."/>
            <person name="Dugan-Rocha S."/>
            <person name="Fowler G."/>
            <person name="Garner T.T."/>
            <person name="Garnes J."/>
            <person name="Gnirke A."/>
            <person name="Hawes A."/>
            <person name="Hernandez J."/>
            <person name="Hines S."/>
            <person name="Holder M."/>
            <person name="Hume J."/>
            <person name="Jhangiani S.N."/>
            <person name="Joshi V."/>
            <person name="Khan Z.M."/>
            <person name="Jackson L."/>
            <person name="Kovar C."/>
            <person name="Kowis A."/>
            <person name="Lee S."/>
            <person name="Lewis L.R."/>
            <person name="Margolis J."/>
            <person name="Morgan M."/>
            <person name="Nazareth L.V."/>
            <person name="Nguyen N."/>
            <person name="Okwuonu G."/>
            <person name="Parker D."/>
            <person name="Richards S."/>
            <person name="Ruiz S.J."/>
            <person name="Santibanez J."/>
            <person name="Savard J."/>
            <person name="Scherer S.E."/>
            <person name="Schneider B."/>
            <person name="Sodergren E."/>
            <person name="Tautz D."/>
            <person name="Vattahil S."/>
            <person name="Villasana D."/>
            <person name="White C.S."/>
            <person name="Wright R."/>
            <person name="Park Y."/>
            <person name="Beeman R.W."/>
            <person name="Lord J."/>
            <person name="Oppert B."/>
            <person name="Lorenzen M."/>
            <person name="Brown S."/>
            <person name="Wang L."/>
            <person name="Savard J."/>
            <person name="Tautz D."/>
            <person name="Richards S."/>
            <person name="Weinstock G."/>
            <person name="Gibbs R.A."/>
            <person name="Liu Y."/>
            <person name="Worley K."/>
            <person name="Weinstock G."/>
            <person name="Elsik C.G."/>
            <person name="Reese J.T."/>
            <person name="Elhaik E."/>
            <person name="Landan G."/>
            <person name="Graur D."/>
            <person name="Arensburger P."/>
            <person name="Atkinson P."/>
            <person name="Beeman R.W."/>
            <person name="Beidler J."/>
            <person name="Brown S.J."/>
            <person name="Demuth J.P."/>
            <person name="Drury D.W."/>
            <person name="Du Y.Z."/>
            <person name="Fujiwara H."/>
            <person name="Lorenzen M."/>
            <person name="Maselli V."/>
            <person name="Osanai M."/>
            <person name="Park Y."/>
            <person name="Robertson H.M."/>
            <person name="Tu Z."/>
            <person name="Wang J.J."/>
            <person name="Wang S."/>
            <person name="Richards S."/>
            <person name="Song H."/>
            <person name="Zhang L."/>
            <person name="Sodergren E."/>
            <person name="Werner D."/>
            <person name="Stanke M."/>
            <person name="Morgenstern B."/>
            <person name="Solovyev V."/>
            <person name="Kosarev P."/>
            <person name="Brown G."/>
            <person name="Chen H.C."/>
            <person name="Ermolaeva O."/>
            <person name="Hlavina W."/>
            <person name="Kapustin Y."/>
            <person name="Kiryutin B."/>
            <person name="Kitts P."/>
            <person name="Maglott D."/>
            <person name="Pruitt K."/>
            <person name="Sapojnikov V."/>
            <person name="Souvorov A."/>
            <person name="Mackey A.J."/>
            <person name="Waterhouse R.M."/>
            <person name="Wyder S."/>
            <person name="Zdobnov E.M."/>
            <person name="Zdobnov E.M."/>
            <person name="Wyder S."/>
            <person name="Kriventseva E.V."/>
            <person name="Kadowaki T."/>
            <person name="Bork P."/>
            <person name="Aranda M."/>
            <person name="Bao R."/>
            <person name="Beermann A."/>
            <person name="Berns N."/>
            <person name="Bolognesi R."/>
            <person name="Bonneton F."/>
            <person name="Bopp D."/>
            <person name="Brown S.J."/>
            <person name="Bucher G."/>
            <person name="Butts T."/>
            <person name="Chaumot A."/>
            <person name="Denell R.E."/>
            <person name="Ferrier D.E."/>
            <person name="Friedrich M."/>
            <person name="Gordon C.M."/>
            <person name="Jindra M."/>
            <person name="Klingler M."/>
            <person name="Lan Q."/>
            <person name="Lattorff H.M."/>
            <person name="Laudet V."/>
            <person name="von Levetsow C."/>
            <person name="Liu Z."/>
            <person name="Lutz R."/>
            <person name="Lynch J.A."/>
            <person name="da Fonseca R.N."/>
            <person name="Posnien N."/>
            <person name="Reuter R."/>
            <person name="Roth S."/>
            <person name="Savard J."/>
            <person name="Schinko J.B."/>
            <person name="Schmitt C."/>
            <person name="Schoppmeier M."/>
            <person name="Schroder R."/>
            <person name="Shippy T.D."/>
            <person name="Simonnet F."/>
            <person name="Marques-Souza H."/>
            <person name="Tautz D."/>
            <person name="Tomoyasu Y."/>
            <person name="Trauner J."/>
            <person name="Van der Zee M."/>
            <person name="Vervoort M."/>
            <person name="Wittkopp N."/>
            <person name="Wimmer E.A."/>
            <person name="Yang X."/>
            <person name="Jones A.K."/>
            <person name="Sattelle D.B."/>
            <person name="Ebert P.R."/>
            <person name="Nelson D."/>
            <person name="Scott J.G."/>
            <person name="Beeman R.W."/>
            <person name="Muthukrishnan S."/>
            <person name="Kramer K.J."/>
            <person name="Arakane Y."/>
            <person name="Beeman R.W."/>
            <person name="Zhu Q."/>
            <person name="Hogenkamp D."/>
            <person name="Dixit R."/>
            <person name="Oppert B."/>
            <person name="Jiang H."/>
            <person name="Zou Z."/>
            <person name="Marshall J."/>
            <person name="Elpidina E."/>
            <person name="Vinokurov K."/>
            <person name="Oppert C."/>
            <person name="Zou Z."/>
            <person name="Evans J."/>
            <person name="Lu Z."/>
            <person name="Zhao P."/>
            <person name="Sumathipala N."/>
            <person name="Altincicek B."/>
            <person name="Vilcinskas A."/>
            <person name="Williams M."/>
            <person name="Hultmark D."/>
            <person name="Hetru C."/>
            <person name="Jiang H."/>
            <person name="Grimmelikhuijzen C.J."/>
            <person name="Hauser F."/>
            <person name="Cazzamali G."/>
            <person name="Williamson M."/>
            <person name="Park Y."/>
            <person name="Li B."/>
            <person name="Tanaka Y."/>
            <person name="Predel R."/>
            <person name="Neupert S."/>
            <person name="Schachtner J."/>
            <person name="Verleyen P."/>
            <person name="Raible F."/>
            <person name="Bork P."/>
            <person name="Friedrich M."/>
            <person name="Walden K.K."/>
            <person name="Robertson H.M."/>
            <person name="Angeli S."/>
            <person name="Foret S."/>
            <person name="Bucher G."/>
            <person name="Schuetz S."/>
            <person name="Maleszka R."/>
            <person name="Wimmer E.A."/>
            <person name="Beeman R.W."/>
            <person name="Lorenzen M."/>
            <person name="Tomoyasu Y."/>
            <person name="Miller S.C."/>
            <person name="Grossmann D."/>
            <person name="Bucher G."/>
        </authorList>
    </citation>
    <scope>NUCLEOTIDE SEQUENCE [LARGE SCALE GENOMIC DNA]</scope>
    <source>
        <strain evidence="12 13">Georgia GA2</strain>
    </source>
</reference>
<evidence type="ECO:0000256" key="9">
    <source>
        <dbReference type="SAM" id="Coils"/>
    </source>
</evidence>
<dbReference type="GO" id="GO:0043596">
    <property type="term" value="C:nuclear replication fork"/>
    <property type="evidence" value="ECO:0000318"/>
    <property type="project" value="GO_Central"/>
</dbReference>
<dbReference type="Gene3D" id="2.40.50.140">
    <property type="entry name" value="Nucleic acid-binding proteins"/>
    <property type="match status" value="1"/>
</dbReference>
<organism evidence="12 13">
    <name type="scientific">Tribolium castaneum</name>
    <name type="common">Red flour beetle</name>
    <dbReference type="NCBI Taxonomy" id="7070"/>
    <lineage>
        <taxon>Eukaryota</taxon>
        <taxon>Metazoa</taxon>
        <taxon>Ecdysozoa</taxon>
        <taxon>Arthropoda</taxon>
        <taxon>Hexapoda</taxon>
        <taxon>Insecta</taxon>
        <taxon>Pterygota</taxon>
        <taxon>Neoptera</taxon>
        <taxon>Endopterygota</taxon>
        <taxon>Coleoptera</taxon>
        <taxon>Polyphaga</taxon>
        <taxon>Cucujiformia</taxon>
        <taxon>Tenebrionidae</taxon>
        <taxon>Tenebrionidae incertae sedis</taxon>
        <taxon>Tribolium</taxon>
    </lineage>
</organism>